<organism evidence="17 18">
    <name type="scientific">Paralvinella palmiformis</name>
    <dbReference type="NCBI Taxonomy" id="53620"/>
    <lineage>
        <taxon>Eukaryota</taxon>
        <taxon>Metazoa</taxon>
        <taxon>Spiralia</taxon>
        <taxon>Lophotrochozoa</taxon>
        <taxon>Annelida</taxon>
        <taxon>Polychaeta</taxon>
        <taxon>Sedentaria</taxon>
        <taxon>Canalipalpata</taxon>
        <taxon>Terebellida</taxon>
        <taxon>Terebelliformia</taxon>
        <taxon>Alvinellidae</taxon>
        <taxon>Paralvinella</taxon>
    </lineage>
</organism>
<feature type="transmembrane region" description="Helical" evidence="15">
    <location>
        <begin position="1352"/>
        <end position="1371"/>
    </location>
</feature>
<evidence type="ECO:0000256" key="5">
    <source>
        <dbReference type="ARBA" id="ARBA00022692"/>
    </source>
</evidence>
<feature type="transmembrane region" description="Helical" evidence="15">
    <location>
        <begin position="46"/>
        <end position="73"/>
    </location>
</feature>
<dbReference type="FunFam" id="3.20.20.80:FF:000016">
    <property type="entry name" value="Maltase-glucoamylase, intestinal"/>
    <property type="match status" value="1"/>
</dbReference>
<dbReference type="Pfam" id="PF00088">
    <property type="entry name" value="Trefoil"/>
    <property type="match status" value="1"/>
</dbReference>
<evidence type="ECO:0000256" key="7">
    <source>
        <dbReference type="ARBA" id="ARBA00022801"/>
    </source>
</evidence>
<evidence type="ECO:0000256" key="1">
    <source>
        <dbReference type="ARBA" id="ARBA00004167"/>
    </source>
</evidence>
<dbReference type="Gene3D" id="1.20.1110.10">
    <property type="entry name" value="Calcium-transporting ATPase, transmembrane domain"/>
    <property type="match status" value="1"/>
</dbReference>
<gene>
    <name evidence="17" type="ORF">LSH36_320g02102</name>
</gene>
<feature type="transmembrane region" description="Helical" evidence="15">
    <location>
        <begin position="1383"/>
        <end position="1402"/>
    </location>
</feature>
<dbReference type="Gene3D" id="3.40.1110.10">
    <property type="entry name" value="Calcium-transporting ATPase, cytoplasmic domain N"/>
    <property type="match status" value="1"/>
</dbReference>
<dbReference type="PROSITE" id="PS00707">
    <property type="entry name" value="GLYCOSYL_HYDROL_F31_2"/>
    <property type="match status" value="1"/>
</dbReference>
<dbReference type="Gene3D" id="2.60.40.1760">
    <property type="entry name" value="glycosyl hydrolase (family 31)"/>
    <property type="match status" value="1"/>
</dbReference>
<reference evidence="17" key="1">
    <citation type="journal article" date="2023" name="Mol. Biol. Evol.">
        <title>Third-Generation Sequencing Reveals the Adaptive Role of the Epigenome in Three Deep-Sea Polychaetes.</title>
        <authorList>
            <person name="Perez M."/>
            <person name="Aroh O."/>
            <person name="Sun Y."/>
            <person name="Lan Y."/>
            <person name="Juniper S.K."/>
            <person name="Young C.R."/>
            <person name="Angers B."/>
            <person name="Qian P.Y."/>
        </authorList>
    </citation>
    <scope>NUCLEOTIDE SEQUENCE</scope>
    <source>
        <strain evidence="17">P08H-3</strain>
    </source>
</reference>
<keyword evidence="6" id="KW-0677">Repeat</keyword>
<dbReference type="GO" id="GO:0005886">
    <property type="term" value="C:plasma membrane"/>
    <property type="evidence" value="ECO:0007669"/>
    <property type="project" value="UniProtKB-ARBA"/>
</dbReference>
<keyword evidence="13" id="KW-0326">Glycosidase</keyword>
<keyword evidence="9 15" id="KW-1133">Transmembrane helix</keyword>
<comment type="caution">
    <text evidence="17">The sequence shown here is derived from an EMBL/GenBank/DDBJ whole genome shotgun (WGS) entry which is preliminary data.</text>
</comment>
<dbReference type="SUPFAM" id="SSF51445">
    <property type="entry name" value="(Trans)glycosidases"/>
    <property type="match status" value="1"/>
</dbReference>
<dbReference type="SUPFAM" id="SSF81660">
    <property type="entry name" value="Metal cation-transporting ATPase, ATP-binding domain N"/>
    <property type="match status" value="1"/>
</dbReference>
<proteinExistence type="inferred from homology"/>
<evidence type="ECO:0000256" key="4">
    <source>
        <dbReference type="ARBA" id="ARBA00022641"/>
    </source>
</evidence>
<dbReference type="Pfam" id="PF21365">
    <property type="entry name" value="Glyco_hydro_31_3rd"/>
    <property type="match status" value="1"/>
</dbReference>
<dbReference type="InterPro" id="IPR013780">
    <property type="entry name" value="Glyco_hydro_b"/>
</dbReference>
<keyword evidence="8" id="KW-0735">Signal-anchor</keyword>
<dbReference type="Gene3D" id="3.20.20.80">
    <property type="entry name" value="Glycosidases"/>
    <property type="match status" value="1"/>
</dbReference>
<comment type="similarity">
    <text evidence="3">Belongs to the glycosyl hydrolase 31 family.</text>
</comment>
<dbReference type="PANTHER" id="PTHR13219">
    <property type="entry name" value="TRANSMEMBRANE PROTEIN 94"/>
    <property type="match status" value="1"/>
</dbReference>
<evidence type="ECO:0000313" key="17">
    <source>
        <dbReference type="EMBL" id="KAK2152730.1"/>
    </source>
</evidence>
<dbReference type="PROSITE" id="PS51448">
    <property type="entry name" value="P_TREFOIL_2"/>
    <property type="match status" value="1"/>
</dbReference>
<dbReference type="InterPro" id="IPR025887">
    <property type="entry name" value="Glyco_hydro_31_N_dom"/>
</dbReference>
<evidence type="ECO:0000256" key="2">
    <source>
        <dbReference type="ARBA" id="ARBA00004308"/>
    </source>
</evidence>
<keyword evidence="7" id="KW-0378">Hydrolase</keyword>
<dbReference type="PROSITE" id="PS00129">
    <property type="entry name" value="GLYCOSYL_HYDROL_F31_1"/>
    <property type="match status" value="1"/>
</dbReference>
<dbReference type="InterPro" id="IPR030459">
    <property type="entry name" value="Glyco_hydro_31_CS"/>
</dbReference>
<dbReference type="GO" id="GO:0005975">
    <property type="term" value="P:carbohydrate metabolic process"/>
    <property type="evidence" value="ECO:0007669"/>
    <property type="project" value="InterPro"/>
</dbReference>
<dbReference type="Pfam" id="PF13802">
    <property type="entry name" value="Gal_mutarotas_2"/>
    <property type="match status" value="1"/>
</dbReference>
<dbReference type="GO" id="GO:0045177">
    <property type="term" value="C:apical part of cell"/>
    <property type="evidence" value="ECO:0007669"/>
    <property type="project" value="UniProtKB-ARBA"/>
</dbReference>
<keyword evidence="11" id="KW-1015">Disulfide bond</keyword>
<dbReference type="Gene3D" id="2.60.40.1180">
    <property type="entry name" value="Golgi alpha-mannosidase II"/>
    <property type="match status" value="2"/>
</dbReference>
<dbReference type="CDD" id="cd00111">
    <property type="entry name" value="Trefoil"/>
    <property type="match status" value="1"/>
</dbReference>
<sequence>MHQQEPGLNSSDALLILHNELQNELRASACSRRNGIRRKLMWMSFLHHNCVFSLFHWTSALVLLLCALFLFMAFCIQDNGARENWIAIESLLILTIFVLTLYFLWWDDKLKKRELTDKIKRMLTNLHVSAKESIWTTSSFLHLHSPLSPCVTLQWTARDGNIVNLPCAFLVEGDIIYLRPGQVVLVDCEEIQYEKSHKCLRLSAGDVYNPSPTSEDANTVPGRPQARIPLTPKPFIVKETPFVRNLRPIPTQHPYQLLREHTMYAAINRFVNLLTNSLRYIFIGDYLGRWTEIFLTLQVQAVLPLTTLAFPLLWRFLDMYGIARVLSLYEKAKKIKSNQSADSVSYGTLQKDMDFDLESKNIWHHLKMIIKGESDALPRTCNLLHSLGSATSFCCIDKKGILSWPNPTAEKVFFLTTESVEESHNSSHQSAESGHSTEQLDDEYEDVFCVNRTEVLHQKQDKELGQSSKFQVLDLTQATENHFGLHFDDPSWKKHLCSLKPLGLNILLNTCNLSTAERYTQFADHLTCASLKQEVAVPVVNRRCFCGLAYQIGFSETASDLFDTEQVLGLYRHVPPEGLPRERLTRCKSFIKYKMPMPHIFSVVVKENNSGSYQLFSQGTADLLLDACSDYWDGEDICPLSESERKKILDFYQRTSMASYCTAFSYCPLTQKLGQEFQDLYIEVPQDAHDLFPSMRSPAPSKSWDTSFDYDLHRGYHHTSVDSLILNSSFTSIHDLSGCFREQCNQVFIGMITMQYQAKQDVVDLIEDLDSACIRFVHFSKENELRSRVFSEKMGLEAGWNCHISLLSEVEGEGAENQSQQNISLSNTSNRVQHCASRCSAESLTLLRDGRDGVVSGRGLADDVSMLRRSSAPGAINLDTSLVKFEMTPCLEECKHHGQDAAVTDQPKELVAIVCDGEHQDINVHQPLLTRIQTGVMNSEHVCMEMDHLDESGETLTSRHQSGVSVDSQPTSSYITENTDSVAGGWDLSNRAKLPKGIQNIRPHIENVDNVPLLVSLFTDCTPETTKEMLAILQEYGEVVCCLGSSANIFNTELFLQADCSISVEPLYTQICMKHTPLDQSSPDQFTPMRLCALLQSLPCCLSIDNDDCISIMKLIALARHHCQQMRHMFLFYIMCQLTVSLVHTLASISQLPPPLSAHHTLWLVVVVIPLLSLTLMANPLDVQVVKMAQGKNVNHLTGQSVLEFMKYYLLRYLPSVFVCLICHCLTLNSFCQKLSHQMRTDITGNNMTSSCHITFGDTDYPNPGTWNGWMESYHAGLVISQNILTSQLMLYLVCGSLCYVHHLKQLWEELPFVNRAWCILVPVLLVLQVVYFTIDVTMTTHRYSLLKDVPLATWILATVWMLAVIPLHEFVKKHEASKQLEIFFAVQVVGLHTQFNILRWVCALLPDREQRVRIRNSISNLMQMNRIDSARNMVWPNGINFLVTKSSGAKPSGSRAPRPAVLRFDCDPSGVSSRSHCESKGCCWKPIRQALFNSSYVHRGTSVPYCYYPIGYDGYQIKDIKETKYGYQAMLERTSHSGWPSDIMKLLLDVYFDSRTRLHFKITDPSADRYEVPIKTPETTERVATTDYKVTFQKSPFGLKVTRKSTNAVLFDSTIPGAPLIYANQFLQMSTHMGTGLVYGLGEHMTPLLLNGSWQQLNMWNRDTGPHFGANLYGSHPFYLNVEPDAKTHGVFLLNSNAMDVDLQPLPALTFRTVGGILDFYVFTGPAADDVIQQYSDVIGRPYMPPYWGLGFHLCRWGYGNGANLKTVIDRNRAIGIPYEVQWTDIDYMASFRDWTYNKENFSSLPDIVNDLHHHGQRYVIIIDPGISNTIPGNYPPYDEGIKANVFIRDDETKEPIVGKVWPGKTVFPDFTNPNTSDWWYRQAKYFHDSIPFDGLWIDMNEPSNAAYGSIHGCGNNTYDNPPYLPGIMGDSKLPTSTLCPSAHQYLSSHYNLHNLYGLQETIATDSALKKILNKRSIVISRSTFPSQGHYGGHWTGDINSNWQDMHYTIPGILKFNMFGTPLVGADICGFSGDTTEELCTRWMQLGAFYPFMRNHNSIGKRDQDPAAFSMTAQNAMRTALQLRYLLLPYMYTQFYHSHRTGATVVRPLFFNFPSEPETYAIDKQFMWADSLLISPVLDEGKLSVNVYLPKSLWYDVFTAKVFQGQGRWVTMDTPLNKTNVHVRGGIILPLQKPAVTTTQARNNPFYLFVALDERKTASGDLFWDDGQSLDTIENGIYNLLKFTAADGKLKSIMSRSDYSCNMTLSTIMVCGVGIKPSTVMINGQNVKYEYNDNQVLRIFDLSVDLRKPFAAQWK</sequence>
<dbReference type="Proteomes" id="UP001208570">
    <property type="component" value="Unassembled WGS sequence"/>
</dbReference>
<dbReference type="SUPFAM" id="SSF51011">
    <property type="entry name" value="Glycosyl hydrolase domain"/>
    <property type="match status" value="1"/>
</dbReference>
<dbReference type="InterPro" id="IPR023299">
    <property type="entry name" value="ATPase_P-typ_cyto_dom_N"/>
</dbReference>
<evidence type="ECO:0000256" key="3">
    <source>
        <dbReference type="ARBA" id="ARBA00007806"/>
    </source>
</evidence>
<dbReference type="SMART" id="SM00018">
    <property type="entry name" value="PD"/>
    <property type="match status" value="1"/>
</dbReference>
<dbReference type="InterPro" id="IPR044913">
    <property type="entry name" value="P_trefoil_dom_sf"/>
</dbReference>
<keyword evidence="10 15" id="KW-0472">Membrane</keyword>
<feature type="transmembrane region" description="Helical" evidence="15">
    <location>
        <begin position="1161"/>
        <end position="1178"/>
    </location>
</feature>
<dbReference type="Gene3D" id="4.10.110.10">
    <property type="entry name" value="Spasmolytic Protein, domain 1"/>
    <property type="match status" value="1"/>
</dbReference>
<dbReference type="FunFam" id="2.60.40.1180:FF:000001">
    <property type="entry name" value="Maltase-glucoamylase, intestinal"/>
    <property type="match status" value="1"/>
</dbReference>
<evidence type="ECO:0000256" key="8">
    <source>
        <dbReference type="ARBA" id="ARBA00022968"/>
    </source>
</evidence>
<accession>A0AAD9JIF3</accession>
<comment type="subcellular location">
    <subcellularLocation>
        <location evidence="2">Endomembrane system</location>
    </subcellularLocation>
    <subcellularLocation>
        <location evidence="1">Membrane</location>
        <topology evidence="1">Single-pass membrane protein</topology>
    </subcellularLocation>
</comment>
<dbReference type="InterPro" id="IPR000322">
    <property type="entry name" value="Glyco_hydro_31_TIM"/>
</dbReference>
<keyword evidence="4" id="KW-0765">Sulfation</keyword>
<evidence type="ECO:0000256" key="10">
    <source>
        <dbReference type="ARBA" id="ARBA00023136"/>
    </source>
</evidence>
<feature type="transmembrane region" description="Helical" evidence="15">
    <location>
        <begin position="1130"/>
        <end position="1149"/>
    </location>
</feature>
<keyword evidence="18" id="KW-1185">Reference proteome</keyword>
<feature type="transmembrane region" description="Helical" evidence="15">
    <location>
        <begin position="1313"/>
        <end position="1332"/>
    </location>
</feature>
<comment type="caution">
    <text evidence="14">Lacks conserved residue(s) required for the propagation of feature annotation.</text>
</comment>
<feature type="transmembrane region" description="Helical" evidence="15">
    <location>
        <begin position="1210"/>
        <end position="1231"/>
    </location>
</feature>
<dbReference type="PANTHER" id="PTHR13219:SF6">
    <property type="entry name" value="TRANSMEMBRANE PROTEIN 94"/>
    <property type="match status" value="1"/>
</dbReference>
<dbReference type="InterPro" id="IPR030458">
    <property type="entry name" value="Glyco_hydro_31_AS"/>
</dbReference>
<dbReference type="EMBL" id="JAODUP010000320">
    <property type="protein sequence ID" value="KAK2152730.1"/>
    <property type="molecule type" value="Genomic_DNA"/>
</dbReference>
<dbReference type="InterPro" id="IPR023298">
    <property type="entry name" value="ATPase_P-typ_TM_dom_sf"/>
</dbReference>
<evidence type="ECO:0000256" key="12">
    <source>
        <dbReference type="ARBA" id="ARBA00023180"/>
    </source>
</evidence>
<dbReference type="SUPFAM" id="SSF74650">
    <property type="entry name" value="Galactose mutarotase-like"/>
    <property type="match status" value="1"/>
</dbReference>
<name>A0AAD9JIF3_9ANNE</name>
<dbReference type="InterPro" id="IPR017853">
    <property type="entry name" value="GH"/>
</dbReference>
<keyword evidence="12" id="KW-0325">Glycoprotein</keyword>
<evidence type="ECO:0000313" key="18">
    <source>
        <dbReference type="Proteomes" id="UP001208570"/>
    </source>
</evidence>
<dbReference type="GO" id="GO:0012505">
    <property type="term" value="C:endomembrane system"/>
    <property type="evidence" value="ECO:0007669"/>
    <property type="project" value="UniProtKB-SubCell"/>
</dbReference>
<protein>
    <recommendedName>
        <fullName evidence="16">P-type domain-containing protein</fullName>
    </recommendedName>
</protein>
<dbReference type="CDD" id="cd14752">
    <property type="entry name" value="GH31_N"/>
    <property type="match status" value="1"/>
</dbReference>
<dbReference type="InterPro" id="IPR011013">
    <property type="entry name" value="Gal_mutarotase_sf_dom"/>
</dbReference>
<dbReference type="GO" id="GO:0005737">
    <property type="term" value="C:cytoplasm"/>
    <property type="evidence" value="ECO:0007669"/>
    <property type="project" value="UniProtKB-ARBA"/>
</dbReference>
<evidence type="ECO:0000256" key="15">
    <source>
        <dbReference type="SAM" id="Phobius"/>
    </source>
</evidence>
<feature type="transmembrane region" description="Helical" evidence="15">
    <location>
        <begin position="85"/>
        <end position="105"/>
    </location>
</feature>
<evidence type="ECO:0000259" key="16">
    <source>
        <dbReference type="PROSITE" id="PS51448"/>
    </source>
</evidence>
<evidence type="ECO:0000256" key="9">
    <source>
        <dbReference type="ARBA" id="ARBA00022989"/>
    </source>
</evidence>
<dbReference type="GO" id="GO:0000166">
    <property type="term" value="F:nucleotide binding"/>
    <property type="evidence" value="ECO:0007669"/>
    <property type="project" value="InterPro"/>
</dbReference>
<evidence type="ECO:0000256" key="14">
    <source>
        <dbReference type="PROSITE-ProRule" id="PRU00779"/>
    </source>
</evidence>
<dbReference type="InterPro" id="IPR048395">
    <property type="entry name" value="Glyco_hydro_31_C"/>
</dbReference>
<evidence type="ECO:0000256" key="11">
    <source>
        <dbReference type="ARBA" id="ARBA00023157"/>
    </source>
</evidence>
<dbReference type="GO" id="GO:0030246">
    <property type="term" value="F:carbohydrate binding"/>
    <property type="evidence" value="ECO:0007669"/>
    <property type="project" value="InterPro"/>
</dbReference>
<dbReference type="GO" id="GO:0090599">
    <property type="term" value="F:alpha-glucosidase activity"/>
    <property type="evidence" value="ECO:0007669"/>
    <property type="project" value="UniProtKB-ARBA"/>
</dbReference>
<evidence type="ECO:0000256" key="6">
    <source>
        <dbReference type="ARBA" id="ARBA00022737"/>
    </source>
</evidence>
<dbReference type="CDD" id="cd06602">
    <property type="entry name" value="GH31_MGAM_SI_GAA"/>
    <property type="match status" value="1"/>
</dbReference>
<dbReference type="InterPro" id="IPR017957">
    <property type="entry name" value="P_trefoil_CS"/>
</dbReference>
<keyword evidence="5 15" id="KW-0812">Transmembrane</keyword>
<dbReference type="SUPFAM" id="SSF81665">
    <property type="entry name" value="Calcium ATPase, transmembrane domain M"/>
    <property type="match status" value="1"/>
</dbReference>
<dbReference type="Pfam" id="PF01055">
    <property type="entry name" value="Glyco_hydro_31_2nd"/>
    <property type="match status" value="1"/>
</dbReference>
<evidence type="ECO:0000256" key="13">
    <source>
        <dbReference type="ARBA" id="ARBA00023295"/>
    </source>
</evidence>
<dbReference type="InterPro" id="IPR000519">
    <property type="entry name" value="P_trefoil_dom"/>
</dbReference>
<feature type="domain" description="P-type" evidence="16">
    <location>
        <begin position="1455"/>
        <end position="1511"/>
    </location>
</feature>
<dbReference type="InterPro" id="IPR039720">
    <property type="entry name" value="TMEM94"/>
</dbReference>
<dbReference type="PROSITE" id="PS00025">
    <property type="entry name" value="P_TREFOIL_1"/>
    <property type="match status" value="1"/>
</dbReference>
<dbReference type="FunFam" id="2.60.40.1180:FF:000005">
    <property type="entry name" value="Maltase-glucoamylase, intestinal"/>
    <property type="match status" value="1"/>
</dbReference>